<name>A0A4Q9DRU5_9BACL</name>
<dbReference type="PROSITE" id="PS51257">
    <property type="entry name" value="PROKAR_LIPOPROTEIN"/>
    <property type="match status" value="1"/>
</dbReference>
<sequence>MSFVASKKPTTFDYVNYTVLSLISLACVFPFIYVFSVSFTDPKVYVPLKFYLFPDQWSLSAYKYILSTNSFLNALKSTVFITLVGTALSVVVSFMFSYALTKKAMPGRGIMLGAVVFTLVFNAGILPSYLLIKQLGLLNSHWSLIWSGLSSAWSVIVIKSFLESLPSELEDSARIDGCSDIGVFLRIVIPLSMPAIAAFTLFFAVTYWNTYFNALIYLSDSKKWTLQVLVKTLVIDSDSTGVGQAGSGGDDRIVPQETIRMASIMLAMAPILIVYPFLQKHFAKGVMLGSIKG</sequence>
<feature type="transmembrane region" description="Helical" evidence="7">
    <location>
        <begin position="12"/>
        <end position="35"/>
    </location>
</feature>
<feature type="transmembrane region" description="Helical" evidence="7">
    <location>
        <begin position="79"/>
        <end position="100"/>
    </location>
</feature>
<feature type="transmembrane region" description="Helical" evidence="7">
    <location>
        <begin position="259"/>
        <end position="278"/>
    </location>
</feature>
<dbReference type="PANTHER" id="PTHR43744:SF9">
    <property type="entry name" value="POLYGALACTURONAN_RHAMNOGALACTURONAN TRANSPORT SYSTEM PERMEASE PROTEIN YTCP"/>
    <property type="match status" value="1"/>
</dbReference>
<proteinExistence type="inferred from homology"/>
<gene>
    <name evidence="9" type="ORF">EYB31_11575</name>
</gene>
<dbReference type="CDD" id="cd06261">
    <property type="entry name" value="TM_PBP2"/>
    <property type="match status" value="1"/>
</dbReference>
<evidence type="ECO:0000256" key="3">
    <source>
        <dbReference type="ARBA" id="ARBA00022475"/>
    </source>
</evidence>
<protein>
    <submittedName>
        <fullName evidence="9">Carbohydrate ABC transporter permease</fullName>
    </submittedName>
</protein>
<dbReference type="Proteomes" id="UP000293142">
    <property type="component" value="Unassembled WGS sequence"/>
</dbReference>
<dbReference type="RefSeq" id="WP_131013484.1">
    <property type="nucleotide sequence ID" value="NZ_SIRE01000007.1"/>
</dbReference>
<keyword evidence="4 7" id="KW-0812">Transmembrane</keyword>
<dbReference type="AlphaFoldDB" id="A0A4Q9DRU5"/>
<keyword evidence="2 7" id="KW-0813">Transport</keyword>
<feature type="transmembrane region" description="Helical" evidence="7">
    <location>
        <begin position="112"/>
        <end position="132"/>
    </location>
</feature>
<evidence type="ECO:0000256" key="7">
    <source>
        <dbReference type="RuleBase" id="RU363032"/>
    </source>
</evidence>
<feature type="domain" description="ABC transmembrane type-1" evidence="8">
    <location>
        <begin position="75"/>
        <end position="277"/>
    </location>
</feature>
<dbReference type="PROSITE" id="PS50928">
    <property type="entry name" value="ABC_TM1"/>
    <property type="match status" value="1"/>
</dbReference>
<comment type="similarity">
    <text evidence="7">Belongs to the binding-protein-dependent transport system permease family.</text>
</comment>
<dbReference type="Gene3D" id="1.10.3720.10">
    <property type="entry name" value="MetI-like"/>
    <property type="match status" value="1"/>
</dbReference>
<dbReference type="Pfam" id="PF00528">
    <property type="entry name" value="BPD_transp_1"/>
    <property type="match status" value="1"/>
</dbReference>
<evidence type="ECO:0000256" key="4">
    <source>
        <dbReference type="ARBA" id="ARBA00022692"/>
    </source>
</evidence>
<evidence type="ECO:0000313" key="10">
    <source>
        <dbReference type="Proteomes" id="UP000293142"/>
    </source>
</evidence>
<reference evidence="9 10" key="1">
    <citation type="submission" date="2019-02" db="EMBL/GenBank/DDBJ databases">
        <title>Paenibacillus sp. nov., isolated from surface-sterilized tissue of Thalictrum simplex L.</title>
        <authorList>
            <person name="Tuo L."/>
        </authorList>
    </citation>
    <scope>NUCLEOTIDE SEQUENCE [LARGE SCALE GENOMIC DNA]</scope>
    <source>
        <strain evidence="9 10">N2SHLJ1</strain>
    </source>
</reference>
<evidence type="ECO:0000256" key="5">
    <source>
        <dbReference type="ARBA" id="ARBA00022989"/>
    </source>
</evidence>
<evidence type="ECO:0000313" key="9">
    <source>
        <dbReference type="EMBL" id="TBL79537.1"/>
    </source>
</evidence>
<dbReference type="EMBL" id="SIRE01000007">
    <property type="protein sequence ID" value="TBL79537.1"/>
    <property type="molecule type" value="Genomic_DNA"/>
</dbReference>
<dbReference type="SUPFAM" id="SSF161098">
    <property type="entry name" value="MetI-like"/>
    <property type="match status" value="1"/>
</dbReference>
<keyword evidence="10" id="KW-1185">Reference proteome</keyword>
<dbReference type="GO" id="GO:0055085">
    <property type="term" value="P:transmembrane transport"/>
    <property type="evidence" value="ECO:0007669"/>
    <property type="project" value="InterPro"/>
</dbReference>
<dbReference type="InterPro" id="IPR035906">
    <property type="entry name" value="MetI-like_sf"/>
</dbReference>
<dbReference type="OrthoDB" id="9810086at2"/>
<accession>A0A4Q9DRU5</accession>
<evidence type="ECO:0000256" key="6">
    <source>
        <dbReference type="ARBA" id="ARBA00023136"/>
    </source>
</evidence>
<dbReference type="InterPro" id="IPR000515">
    <property type="entry name" value="MetI-like"/>
</dbReference>
<evidence type="ECO:0000259" key="8">
    <source>
        <dbReference type="PROSITE" id="PS50928"/>
    </source>
</evidence>
<keyword evidence="5 7" id="KW-1133">Transmembrane helix</keyword>
<keyword evidence="6 7" id="KW-0472">Membrane</keyword>
<dbReference type="PANTHER" id="PTHR43744">
    <property type="entry name" value="ABC TRANSPORTER PERMEASE PROTEIN MG189-RELATED-RELATED"/>
    <property type="match status" value="1"/>
</dbReference>
<evidence type="ECO:0000256" key="2">
    <source>
        <dbReference type="ARBA" id="ARBA00022448"/>
    </source>
</evidence>
<organism evidence="9 10">
    <name type="scientific">Paenibacillus thalictri</name>
    <dbReference type="NCBI Taxonomy" id="2527873"/>
    <lineage>
        <taxon>Bacteria</taxon>
        <taxon>Bacillati</taxon>
        <taxon>Bacillota</taxon>
        <taxon>Bacilli</taxon>
        <taxon>Bacillales</taxon>
        <taxon>Paenibacillaceae</taxon>
        <taxon>Paenibacillus</taxon>
    </lineage>
</organism>
<evidence type="ECO:0000256" key="1">
    <source>
        <dbReference type="ARBA" id="ARBA00004651"/>
    </source>
</evidence>
<comment type="caution">
    <text evidence="9">The sequence shown here is derived from an EMBL/GenBank/DDBJ whole genome shotgun (WGS) entry which is preliminary data.</text>
</comment>
<feature type="transmembrane region" description="Helical" evidence="7">
    <location>
        <begin position="183"/>
        <end position="208"/>
    </location>
</feature>
<keyword evidence="3" id="KW-1003">Cell membrane</keyword>
<comment type="subcellular location">
    <subcellularLocation>
        <location evidence="1 7">Cell membrane</location>
        <topology evidence="1 7">Multi-pass membrane protein</topology>
    </subcellularLocation>
</comment>
<dbReference type="GO" id="GO:0005886">
    <property type="term" value="C:plasma membrane"/>
    <property type="evidence" value="ECO:0007669"/>
    <property type="project" value="UniProtKB-SubCell"/>
</dbReference>